<feature type="region of interest" description="Disordered" evidence="1">
    <location>
        <begin position="1"/>
        <end position="22"/>
    </location>
</feature>
<dbReference type="InterPro" id="IPR015005">
    <property type="entry name" value="DUF1854"/>
</dbReference>
<dbReference type="RefSeq" id="WP_183584102.1">
    <property type="nucleotide sequence ID" value="NZ_JACHXJ010000004.1"/>
</dbReference>
<dbReference type="Proteomes" id="UP000517523">
    <property type="component" value="Unassembled WGS sequence"/>
</dbReference>
<accession>A0A839TT05</accession>
<comment type="caution">
    <text evidence="3">The sequence shown here is derived from an EMBL/GenBank/DDBJ whole genome shotgun (WGS) entry which is preliminary data.</text>
</comment>
<evidence type="ECO:0000256" key="1">
    <source>
        <dbReference type="SAM" id="MobiDB-lite"/>
    </source>
</evidence>
<dbReference type="EMBL" id="JACHXJ010000004">
    <property type="protein sequence ID" value="MBB3129915.1"/>
    <property type="molecule type" value="Genomic_DNA"/>
</dbReference>
<evidence type="ECO:0000313" key="3">
    <source>
        <dbReference type="EMBL" id="MBB3129915.1"/>
    </source>
</evidence>
<dbReference type="Pfam" id="PF08909">
    <property type="entry name" value="DUF1854"/>
    <property type="match status" value="1"/>
</dbReference>
<feature type="domain" description="DUF1854" evidence="2">
    <location>
        <begin position="56"/>
        <end position="182"/>
    </location>
</feature>
<name>A0A839TT05_9BACL</name>
<proteinExistence type="predicted"/>
<evidence type="ECO:0000313" key="4">
    <source>
        <dbReference type="Proteomes" id="UP000517523"/>
    </source>
</evidence>
<organism evidence="3 4">
    <name type="scientific">Paenibacillus rhizosphaerae</name>
    <dbReference type="NCBI Taxonomy" id="297318"/>
    <lineage>
        <taxon>Bacteria</taxon>
        <taxon>Bacillati</taxon>
        <taxon>Bacillota</taxon>
        <taxon>Bacilli</taxon>
        <taxon>Bacillales</taxon>
        <taxon>Paenibacillaceae</taxon>
        <taxon>Paenibacillus</taxon>
    </lineage>
</organism>
<protein>
    <recommendedName>
        <fullName evidence="2">DUF1854 domain-containing protein</fullName>
    </recommendedName>
</protein>
<sequence length="187" mass="21258">MTLKDVSVSEILRPEDDGSSPGLAEAAQIRYLSPDNTVFTLTEGHMLNVKTGDKEHAGVYVHCSFPHTNKRIYLSIRTVENEEIGMIRSLDEFPEETQRMLEEQVELRYFAPEISKVLSVKEEFGYSYWDAETTSGRCRFTVRGGGASVKLMTASRLLIVDVDGNRFIIPHLDRLSDKEYKMVEVCM</sequence>
<dbReference type="AlphaFoldDB" id="A0A839TT05"/>
<evidence type="ECO:0000259" key="2">
    <source>
        <dbReference type="Pfam" id="PF08909"/>
    </source>
</evidence>
<gene>
    <name evidence="3" type="ORF">FHS19_004620</name>
</gene>
<reference evidence="3 4" key="1">
    <citation type="submission" date="2020-08" db="EMBL/GenBank/DDBJ databases">
        <title>Genomic Encyclopedia of Type Strains, Phase III (KMG-III): the genomes of soil and plant-associated and newly described type strains.</title>
        <authorList>
            <person name="Whitman W."/>
        </authorList>
    </citation>
    <scope>NUCLEOTIDE SEQUENCE [LARGE SCALE GENOMIC DNA]</scope>
    <source>
        <strain evidence="3 4">CECT 5831</strain>
    </source>
</reference>